<dbReference type="InterPro" id="IPR001387">
    <property type="entry name" value="Cro/C1-type_HTH"/>
</dbReference>
<dbReference type="PANTHER" id="PTHR43236:SF1">
    <property type="entry name" value="BLL7220 PROTEIN"/>
    <property type="match status" value="1"/>
</dbReference>
<dbReference type="CDD" id="cd00093">
    <property type="entry name" value="HTH_XRE"/>
    <property type="match status" value="1"/>
</dbReference>
<comment type="caution">
    <text evidence="3">The sequence shown here is derived from an EMBL/GenBank/DDBJ whole genome shotgun (WGS) entry which is preliminary data.</text>
</comment>
<reference evidence="3 4" key="1">
    <citation type="submission" date="2020-07" db="EMBL/GenBank/DDBJ databases">
        <title>Sequencing the genomes of 1000 actinobacteria strains.</title>
        <authorList>
            <person name="Klenk H.-P."/>
        </authorList>
    </citation>
    <scope>NUCLEOTIDE SEQUENCE [LARGE SCALE GENOMIC DNA]</scope>
    <source>
        <strain evidence="3 4">DSM 15131</strain>
    </source>
</reference>
<name>A0A7Z0CNP9_9ACTN</name>
<dbReference type="SMART" id="SM00530">
    <property type="entry name" value="HTH_XRE"/>
    <property type="match status" value="1"/>
</dbReference>
<evidence type="ECO:0000259" key="2">
    <source>
        <dbReference type="PROSITE" id="PS50943"/>
    </source>
</evidence>
<feature type="domain" description="HTH cro/C1-type" evidence="2">
    <location>
        <begin position="13"/>
        <end position="67"/>
    </location>
</feature>
<gene>
    <name evidence="3" type="ORF">BJ993_004719</name>
</gene>
<evidence type="ECO:0000313" key="4">
    <source>
        <dbReference type="Proteomes" id="UP000562045"/>
    </source>
</evidence>
<dbReference type="AlphaFoldDB" id="A0A7Z0CNP9"/>
<evidence type="ECO:0000256" key="1">
    <source>
        <dbReference type="ARBA" id="ARBA00007227"/>
    </source>
</evidence>
<dbReference type="Proteomes" id="UP000562045">
    <property type="component" value="Unassembled WGS sequence"/>
</dbReference>
<protein>
    <submittedName>
        <fullName evidence="3">Zn-dependent peptidase ImmA (M78 family)/transcriptional regulator with XRE-family HTH domain</fullName>
    </submittedName>
</protein>
<dbReference type="InterPro" id="IPR010982">
    <property type="entry name" value="Lambda_DNA-bd_dom_sf"/>
</dbReference>
<dbReference type="InterPro" id="IPR052345">
    <property type="entry name" value="Rad_response_metalloprotease"/>
</dbReference>
<dbReference type="EMBL" id="JACBZM010000001">
    <property type="protein sequence ID" value="NYI47639.1"/>
    <property type="molecule type" value="Genomic_DNA"/>
</dbReference>
<dbReference type="PANTHER" id="PTHR43236">
    <property type="entry name" value="ANTITOXIN HIGA1"/>
    <property type="match status" value="1"/>
</dbReference>
<comment type="similarity">
    <text evidence="1">Belongs to the short-chain fatty acyl-CoA assimilation regulator (ScfR) family.</text>
</comment>
<proteinExistence type="inferred from homology"/>
<dbReference type="Pfam" id="PF01381">
    <property type="entry name" value="HTH_3"/>
    <property type="match status" value="1"/>
</dbReference>
<dbReference type="InterPro" id="IPR010359">
    <property type="entry name" value="IrrE_HExxH"/>
</dbReference>
<dbReference type="SUPFAM" id="SSF47413">
    <property type="entry name" value="lambda repressor-like DNA-binding domains"/>
    <property type="match status" value="1"/>
</dbReference>
<organism evidence="3 4">
    <name type="scientific">Nocardioides aromaticivorans</name>
    <dbReference type="NCBI Taxonomy" id="200618"/>
    <lineage>
        <taxon>Bacteria</taxon>
        <taxon>Bacillati</taxon>
        <taxon>Actinomycetota</taxon>
        <taxon>Actinomycetes</taxon>
        <taxon>Propionibacteriales</taxon>
        <taxon>Nocardioidaceae</taxon>
        <taxon>Nocardioides</taxon>
    </lineage>
</organism>
<dbReference type="Pfam" id="PF06114">
    <property type="entry name" value="Peptidase_M78"/>
    <property type="match status" value="1"/>
</dbReference>
<evidence type="ECO:0000313" key="3">
    <source>
        <dbReference type="EMBL" id="NYI47639.1"/>
    </source>
</evidence>
<dbReference type="Gene3D" id="1.10.260.40">
    <property type="entry name" value="lambda repressor-like DNA-binding domains"/>
    <property type="match status" value="1"/>
</dbReference>
<dbReference type="GO" id="GO:0003677">
    <property type="term" value="F:DNA binding"/>
    <property type="evidence" value="ECO:0007669"/>
    <property type="project" value="InterPro"/>
</dbReference>
<accession>A0A7Z0CNP9</accession>
<dbReference type="RefSeq" id="WP_179651674.1">
    <property type="nucleotide sequence ID" value="NZ_JACBZM010000001.1"/>
</dbReference>
<dbReference type="PROSITE" id="PS50943">
    <property type="entry name" value="HTH_CROC1"/>
    <property type="match status" value="1"/>
</dbReference>
<sequence>MTSSDIERSGRRLEALREMFNLTQTGLAERVGVNQSFLSRIEKGERPLPAELVTKLTMAYKVPATFFEVPPSDRESLVQTFWKTSKATVADERRVKRLHREATRIFEAVSESSGYRATDFVSPADHGGSVEHVATVTRNRLGLAPGAPIMNATRTLEHLGVGVVANLDGLDPSSTDHMGISMPHSSTGRPLVALISELSGAEQRFALMHELGHLIFDQGLSAPIRTRRHPAELRAHHFARAMLLPIEAVSNRISETLNLQGYLGIKAEFGVPVASIIKRGRDLGLISTDRERSLFIQWSSQGWRKNEPVEVASEKPLLLGQALNEVYGSDRVHAGRELGLPATLLRQWVQEPERMTSSSEGARVIDLASRRRDNL</sequence>